<keyword evidence="2" id="KW-1185">Reference proteome</keyword>
<evidence type="ECO:0000313" key="2">
    <source>
        <dbReference type="Proteomes" id="UP000735302"/>
    </source>
</evidence>
<comment type="caution">
    <text evidence="1">The sequence shown here is derived from an EMBL/GenBank/DDBJ whole genome shotgun (WGS) entry which is preliminary data.</text>
</comment>
<reference evidence="1 2" key="1">
    <citation type="journal article" date="2021" name="Elife">
        <title>Chloroplast acquisition without the gene transfer in kleptoplastic sea slugs, Plakobranchus ocellatus.</title>
        <authorList>
            <person name="Maeda T."/>
            <person name="Takahashi S."/>
            <person name="Yoshida T."/>
            <person name="Shimamura S."/>
            <person name="Takaki Y."/>
            <person name="Nagai Y."/>
            <person name="Toyoda A."/>
            <person name="Suzuki Y."/>
            <person name="Arimoto A."/>
            <person name="Ishii H."/>
            <person name="Satoh N."/>
            <person name="Nishiyama T."/>
            <person name="Hasebe M."/>
            <person name="Maruyama T."/>
            <person name="Minagawa J."/>
            <person name="Obokata J."/>
            <person name="Shigenobu S."/>
        </authorList>
    </citation>
    <scope>NUCLEOTIDE SEQUENCE [LARGE SCALE GENOMIC DNA]</scope>
</reference>
<name>A0AAV4DUT8_9GAST</name>
<dbReference type="Proteomes" id="UP000735302">
    <property type="component" value="Unassembled WGS sequence"/>
</dbReference>
<accession>A0AAV4DUT8</accession>
<gene>
    <name evidence="1" type="ORF">PoB_007463800</name>
</gene>
<proteinExistence type="predicted"/>
<dbReference type="EMBL" id="BLXT01008374">
    <property type="protein sequence ID" value="GFO48133.1"/>
    <property type="molecule type" value="Genomic_DNA"/>
</dbReference>
<evidence type="ECO:0000313" key="1">
    <source>
        <dbReference type="EMBL" id="GFO48133.1"/>
    </source>
</evidence>
<organism evidence="1 2">
    <name type="scientific">Plakobranchus ocellatus</name>
    <dbReference type="NCBI Taxonomy" id="259542"/>
    <lineage>
        <taxon>Eukaryota</taxon>
        <taxon>Metazoa</taxon>
        <taxon>Spiralia</taxon>
        <taxon>Lophotrochozoa</taxon>
        <taxon>Mollusca</taxon>
        <taxon>Gastropoda</taxon>
        <taxon>Heterobranchia</taxon>
        <taxon>Euthyneura</taxon>
        <taxon>Panpulmonata</taxon>
        <taxon>Sacoglossa</taxon>
        <taxon>Placobranchoidea</taxon>
        <taxon>Plakobranchidae</taxon>
        <taxon>Plakobranchus</taxon>
    </lineage>
</organism>
<sequence>MEKINLNILRLAEVRWKGADPMRSHTHKKSVDILFDETTAKRLGSWCPISDRVLVDYLKPEDIIIIIIGEFYANVGDKRVEDVVGPSGIETINERGCRLIEWCQINCLTITNTWYQNHPRRQ</sequence>
<protein>
    <submittedName>
        <fullName evidence="1">Craniofacial development protein 2-like</fullName>
    </submittedName>
</protein>
<dbReference type="AlphaFoldDB" id="A0AAV4DUT8"/>